<keyword evidence="3" id="KW-1185">Reference proteome</keyword>
<dbReference type="Proteomes" id="UP001501447">
    <property type="component" value="Unassembled WGS sequence"/>
</dbReference>
<accession>A0ABP6CP16</accession>
<organism evidence="2 3">
    <name type="scientific">Streptomyces axinellae</name>
    <dbReference type="NCBI Taxonomy" id="552788"/>
    <lineage>
        <taxon>Bacteria</taxon>
        <taxon>Bacillati</taxon>
        <taxon>Actinomycetota</taxon>
        <taxon>Actinomycetes</taxon>
        <taxon>Kitasatosporales</taxon>
        <taxon>Streptomycetaceae</taxon>
        <taxon>Streptomyces</taxon>
    </lineage>
</organism>
<gene>
    <name evidence="2" type="ORF">GCM10009863_37430</name>
</gene>
<reference evidence="3" key="1">
    <citation type="journal article" date="2019" name="Int. J. Syst. Evol. Microbiol.">
        <title>The Global Catalogue of Microorganisms (GCM) 10K type strain sequencing project: providing services to taxonomists for standard genome sequencing and annotation.</title>
        <authorList>
            <consortium name="The Broad Institute Genomics Platform"/>
            <consortium name="The Broad Institute Genome Sequencing Center for Infectious Disease"/>
            <person name="Wu L."/>
            <person name="Ma J."/>
        </authorList>
    </citation>
    <scope>NUCLEOTIDE SEQUENCE [LARGE SCALE GENOMIC DNA]</scope>
    <source>
        <strain evidence="3">JCM 16373</strain>
    </source>
</reference>
<proteinExistence type="predicted"/>
<evidence type="ECO:0000313" key="3">
    <source>
        <dbReference type="Proteomes" id="UP001501447"/>
    </source>
</evidence>
<protein>
    <submittedName>
        <fullName evidence="2">Uncharacterized protein</fullName>
    </submittedName>
</protein>
<comment type="caution">
    <text evidence="2">The sequence shown here is derived from an EMBL/GenBank/DDBJ whole genome shotgun (WGS) entry which is preliminary data.</text>
</comment>
<feature type="region of interest" description="Disordered" evidence="1">
    <location>
        <begin position="1"/>
        <end position="110"/>
    </location>
</feature>
<evidence type="ECO:0000256" key="1">
    <source>
        <dbReference type="SAM" id="MobiDB-lite"/>
    </source>
</evidence>
<sequence>MSGTWNRAKSAAIEPNAPEGPDSPNSPAPEGALPPRHPVAVAGKHEPFDNRDENEQVTRRPELTTQRADPAPGTRLWNPAPAPGSRRLGVPGAAPSLPPCVRSPRSRPTVPELTVSVRPFARLEEICIRAAPRRPLKTTTRPC</sequence>
<evidence type="ECO:0000313" key="2">
    <source>
        <dbReference type="EMBL" id="GAA2619936.1"/>
    </source>
</evidence>
<feature type="compositionally biased region" description="Basic and acidic residues" evidence="1">
    <location>
        <begin position="43"/>
        <end position="62"/>
    </location>
</feature>
<dbReference type="EMBL" id="BAAARJ010000011">
    <property type="protein sequence ID" value="GAA2619936.1"/>
    <property type="molecule type" value="Genomic_DNA"/>
</dbReference>
<name>A0ABP6CP16_9ACTN</name>